<feature type="non-terminal residue" evidence="1">
    <location>
        <position position="1"/>
    </location>
</feature>
<organism evidence="1 2">
    <name type="scientific">Racocetra persica</name>
    <dbReference type="NCBI Taxonomy" id="160502"/>
    <lineage>
        <taxon>Eukaryota</taxon>
        <taxon>Fungi</taxon>
        <taxon>Fungi incertae sedis</taxon>
        <taxon>Mucoromycota</taxon>
        <taxon>Glomeromycotina</taxon>
        <taxon>Glomeromycetes</taxon>
        <taxon>Diversisporales</taxon>
        <taxon>Gigasporaceae</taxon>
        <taxon>Racocetra</taxon>
    </lineage>
</organism>
<protein>
    <submittedName>
        <fullName evidence="1">26842_t:CDS:1</fullName>
    </submittedName>
</protein>
<evidence type="ECO:0000313" key="2">
    <source>
        <dbReference type="Proteomes" id="UP000789920"/>
    </source>
</evidence>
<reference evidence="1" key="1">
    <citation type="submission" date="2021-06" db="EMBL/GenBank/DDBJ databases">
        <authorList>
            <person name="Kallberg Y."/>
            <person name="Tangrot J."/>
            <person name="Rosling A."/>
        </authorList>
    </citation>
    <scope>NUCLEOTIDE SEQUENCE</scope>
    <source>
        <strain evidence="1">MA461A</strain>
    </source>
</reference>
<sequence>CERRLLLNKEDREFSRNKILTHLEGFQGNYKPYLKTWDQLYLKIRNYMKIKHDLEALQSSNISSEEINKLRVKIEKLETKVVGETELR</sequence>
<feature type="non-terminal residue" evidence="1">
    <location>
        <position position="88"/>
    </location>
</feature>
<gene>
    <name evidence="1" type="ORF">RPERSI_LOCUS36388</name>
</gene>
<keyword evidence="2" id="KW-1185">Reference proteome</keyword>
<dbReference type="EMBL" id="CAJVQC010174020">
    <property type="protein sequence ID" value="CAG8851065.1"/>
    <property type="molecule type" value="Genomic_DNA"/>
</dbReference>
<accession>A0ACA9SWS6</accession>
<dbReference type="Proteomes" id="UP000789920">
    <property type="component" value="Unassembled WGS sequence"/>
</dbReference>
<comment type="caution">
    <text evidence="1">The sequence shown here is derived from an EMBL/GenBank/DDBJ whole genome shotgun (WGS) entry which is preliminary data.</text>
</comment>
<proteinExistence type="predicted"/>
<name>A0ACA9SWS6_9GLOM</name>
<evidence type="ECO:0000313" key="1">
    <source>
        <dbReference type="EMBL" id="CAG8851065.1"/>
    </source>
</evidence>